<dbReference type="Pfam" id="PF03372">
    <property type="entry name" value="Exo_endo_phos"/>
    <property type="match status" value="1"/>
</dbReference>
<keyword evidence="4 7" id="KW-0378">Hydrolase</keyword>
<dbReference type="RefSeq" id="WP_211545954.1">
    <property type="nucleotide sequence ID" value="NZ_JAGTUF010000001.1"/>
</dbReference>
<dbReference type="EMBL" id="JAGTUF010000001">
    <property type="protein sequence ID" value="MBR9970463.1"/>
    <property type="molecule type" value="Genomic_DNA"/>
</dbReference>
<dbReference type="Gene3D" id="3.60.10.10">
    <property type="entry name" value="Endonuclease/exonuclease/phosphatase"/>
    <property type="match status" value="1"/>
</dbReference>
<sequence length="257" mass="28841">MLRIATWNVNSVKARLPNVMDWLNSACPDVVLLQEIKCQDENFPTMEFEAAGWHVAVHGQKSYNGVAILSRHPLDNVMRRLPGDDADEQARYIQADILGLRVASLYLPNGNPTPGDKFEYKLAWMRRLIAHAKTLLAADIPFVLGGDYNICPTDADVYDPAGWSDDALCRPESRALFRELCHLGLTEAFHALHPEPGRHFTFWDYQAGAWPRDNGLRIDHFLLSPAAADRLLACDIDKGPRGQEKASDHTPIFITLN</sequence>
<dbReference type="PROSITE" id="PS51435">
    <property type="entry name" value="AP_NUCLEASE_F1_4"/>
    <property type="match status" value="1"/>
</dbReference>
<keyword evidence="5" id="KW-0460">Magnesium</keyword>
<dbReference type="Proteomes" id="UP000680714">
    <property type="component" value="Unassembled WGS sequence"/>
</dbReference>
<keyword evidence="8" id="KW-1185">Reference proteome</keyword>
<reference evidence="7 8" key="1">
    <citation type="submission" date="2021-04" db="EMBL/GenBank/DDBJ databases">
        <title>Magnetospirillum sulfuroxidans sp. nov., a facultative chemolithoautotrophic sulfur-oxidizing alphaproteobacterium isolated from freshwater sediment and proposals for Paramagetospirillum gen. nov., and Magnetospirillaceae fam. nov.</title>
        <authorList>
            <person name="Koziaeva V."/>
            <person name="Geelhoed J.S."/>
            <person name="Sorokin D.Y."/>
            <person name="Grouzdev D.S."/>
        </authorList>
    </citation>
    <scope>NUCLEOTIDE SEQUENCE [LARGE SCALE GENOMIC DNA]</scope>
    <source>
        <strain evidence="7 8">J10</strain>
    </source>
</reference>
<dbReference type="EC" id="3.1.11.2" evidence="7"/>
<accession>A0ABS5I9N9</accession>
<dbReference type="CDD" id="cd09086">
    <property type="entry name" value="ExoIII-like_AP-endo"/>
    <property type="match status" value="1"/>
</dbReference>
<name>A0ABS5I9N9_9PROT</name>
<dbReference type="InterPro" id="IPR020847">
    <property type="entry name" value="AP_endonuclease_F1_BS"/>
</dbReference>
<comment type="cofactor">
    <cofactor evidence="1">
        <name>Mg(2+)</name>
        <dbReference type="ChEBI" id="CHEBI:18420"/>
    </cofactor>
</comment>
<feature type="domain" description="Endonuclease/exonuclease/phosphatase" evidence="6">
    <location>
        <begin position="5"/>
        <end position="249"/>
    </location>
</feature>
<keyword evidence="3" id="KW-0479">Metal-binding</keyword>
<dbReference type="InterPro" id="IPR005135">
    <property type="entry name" value="Endo/exonuclease/phosphatase"/>
</dbReference>
<dbReference type="PANTHER" id="PTHR43250">
    <property type="entry name" value="EXODEOXYRIBONUCLEASE III"/>
    <property type="match status" value="1"/>
</dbReference>
<comment type="similarity">
    <text evidence="2">Belongs to the DNA repair enzymes AP/ExoA family.</text>
</comment>
<gene>
    <name evidence="7" type="primary">xth</name>
    <name evidence="7" type="ORF">KEC16_01895</name>
</gene>
<proteinExistence type="inferred from homology"/>
<evidence type="ECO:0000256" key="1">
    <source>
        <dbReference type="ARBA" id="ARBA00001946"/>
    </source>
</evidence>
<dbReference type="GO" id="GO:0008311">
    <property type="term" value="F:double-stranded DNA 3'-5' DNA exonuclease activity"/>
    <property type="evidence" value="ECO:0007669"/>
    <property type="project" value="UniProtKB-EC"/>
</dbReference>
<evidence type="ECO:0000313" key="7">
    <source>
        <dbReference type="EMBL" id="MBR9970463.1"/>
    </source>
</evidence>
<dbReference type="PANTHER" id="PTHR43250:SF2">
    <property type="entry name" value="EXODEOXYRIBONUCLEASE III"/>
    <property type="match status" value="1"/>
</dbReference>
<comment type="caution">
    <text evidence="7">The sequence shown here is derived from an EMBL/GenBank/DDBJ whole genome shotgun (WGS) entry which is preliminary data.</text>
</comment>
<dbReference type="NCBIfam" id="TIGR00633">
    <property type="entry name" value="xth"/>
    <property type="match status" value="1"/>
</dbReference>
<dbReference type="NCBIfam" id="TIGR00195">
    <property type="entry name" value="exoDNase_III"/>
    <property type="match status" value="1"/>
</dbReference>
<evidence type="ECO:0000256" key="5">
    <source>
        <dbReference type="ARBA" id="ARBA00022842"/>
    </source>
</evidence>
<dbReference type="PROSITE" id="PS00726">
    <property type="entry name" value="AP_NUCLEASE_F1_1"/>
    <property type="match status" value="1"/>
</dbReference>
<evidence type="ECO:0000256" key="4">
    <source>
        <dbReference type="ARBA" id="ARBA00022801"/>
    </source>
</evidence>
<evidence type="ECO:0000313" key="8">
    <source>
        <dbReference type="Proteomes" id="UP000680714"/>
    </source>
</evidence>
<organism evidence="7 8">
    <name type="scientific">Magnetospirillum sulfuroxidans</name>
    <dbReference type="NCBI Taxonomy" id="611300"/>
    <lineage>
        <taxon>Bacteria</taxon>
        <taxon>Pseudomonadati</taxon>
        <taxon>Pseudomonadota</taxon>
        <taxon>Alphaproteobacteria</taxon>
        <taxon>Rhodospirillales</taxon>
        <taxon>Rhodospirillaceae</taxon>
        <taxon>Magnetospirillum</taxon>
    </lineage>
</organism>
<dbReference type="InterPro" id="IPR037493">
    <property type="entry name" value="ExoIII-like"/>
</dbReference>
<dbReference type="InterPro" id="IPR004808">
    <property type="entry name" value="AP_endonuc_1"/>
</dbReference>
<protein>
    <submittedName>
        <fullName evidence="7">Exodeoxyribonuclease III</fullName>
        <ecNumber evidence="7">3.1.11.2</ecNumber>
    </submittedName>
</protein>
<evidence type="ECO:0000256" key="3">
    <source>
        <dbReference type="ARBA" id="ARBA00022723"/>
    </source>
</evidence>
<dbReference type="SUPFAM" id="SSF56219">
    <property type="entry name" value="DNase I-like"/>
    <property type="match status" value="1"/>
</dbReference>
<evidence type="ECO:0000256" key="2">
    <source>
        <dbReference type="ARBA" id="ARBA00007092"/>
    </source>
</evidence>
<evidence type="ECO:0000259" key="6">
    <source>
        <dbReference type="Pfam" id="PF03372"/>
    </source>
</evidence>
<dbReference type="InterPro" id="IPR036691">
    <property type="entry name" value="Endo/exonu/phosph_ase_sf"/>
</dbReference>